<organism evidence="2 3">
    <name type="scientific">Allomeiothermus silvanus (strain ATCC 700542 / DSM 9946 / NBRC 106475 / NCIMB 13440 / VI-R2)</name>
    <name type="common">Thermus silvanus</name>
    <dbReference type="NCBI Taxonomy" id="526227"/>
    <lineage>
        <taxon>Bacteria</taxon>
        <taxon>Thermotogati</taxon>
        <taxon>Deinococcota</taxon>
        <taxon>Deinococci</taxon>
        <taxon>Thermales</taxon>
        <taxon>Thermaceae</taxon>
        <taxon>Allomeiothermus</taxon>
    </lineage>
</organism>
<name>D7BEV8_ALLS1</name>
<feature type="transmembrane region" description="Helical" evidence="1">
    <location>
        <begin position="489"/>
        <end position="507"/>
    </location>
</feature>
<accession>D7BEV8</accession>
<evidence type="ECO:0000313" key="2">
    <source>
        <dbReference type="EMBL" id="ADH63311.1"/>
    </source>
</evidence>
<feature type="transmembrane region" description="Helical" evidence="1">
    <location>
        <begin position="527"/>
        <end position="550"/>
    </location>
</feature>
<reference evidence="2 3" key="1">
    <citation type="journal article" date="2010" name="Stand. Genomic Sci.">
        <title>Complete genome sequence of Meiothermus silvanus type strain (VI-R2).</title>
        <authorList>
            <person name="Sikorski J."/>
            <person name="Tindall B.J."/>
            <person name="Lowry S."/>
            <person name="Lucas S."/>
            <person name="Nolan M."/>
            <person name="Copeland A."/>
            <person name="Glavina Del Rio T."/>
            <person name="Tice H."/>
            <person name="Cheng J.F."/>
            <person name="Han C."/>
            <person name="Pitluck S."/>
            <person name="Liolios K."/>
            <person name="Ivanova N."/>
            <person name="Mavromatis K."/>
            <person name="Mikhailova N."/>
            <person name="Pati A."/>
            <person name="Goodwin L."/>
            <person name="Chen A."/>
            <person name="Palaniappan K."/>
            <person name="Land M."/>
            <person name="Hauser L."/>
            <person name="Chang Y.J."/>
            <person name="Jeffries C.D."/>
            <person name="Rohde M."/>
            <person name="Goker M."/>
            <person name="Woyke T."/>
            <person name="Bristow J."/>
            <person name="Eisen J.A."/>
            <person name="Markowitz V."/>
            <person name="Hugenholtz P."/>
            <person name="Kyrpides N.C."/>
            <person name="Klenk H.P."/>
            <person name="Lapidus A."/>
        </authorList>
    </citation>
    <scope>NUCLEOTIDE SEQUENCE [LARGE SCALE GENOMIC DNA]</scope>
    <source>
        <strain evidence="3">ATCC 700542 / DSM 9946 / VI-R2</strain>
    </source>
</reference>
<dbReference type="eggNOG" id="ENOG502ZAFE">
    <property type="taxonomic scope" value="Bacteria"/>
</dbReference>
<feature type="transmembrane region" description="Helical" evidence="1">
    <location>
        <begin position="331"/>
        <end position="351"/>
    </location>
</feature>
<keyword evidence="1" id="KW-0812">Transmembrane</keyword>
<evidence type="ECO:0008006" key="4">
    <source>
        <dbReference type="Google" id="ProtNLM"/>
    </source>
</evidence>
<dbReference type="STRING" id="526227.Mesil_1418"/>
<feature type="transmembrane region" description="Helical" evidence="1">
    <location>
        <begin position="413"/>
        <end position="436"/>
    </location>
</feature>
<feature type="transmembrane region" description="Helical" evidence="1">
    <location>
        <begin position="21"/>
        <end position="43"/>
    </location>
</feature>
<protein>
    <recommendedName>
        <fullName evidence="4">ABC-2 type transport system permease protein</fullName>
    </recommendedName>
</protein>
<feature type="transmembrane region" description="Helical" evidence="1">
    <location>
        <begin position="74"/>
        <end position="97"/>
    </location>
</feature>
<gene>
    <name evidence="2" type="ordered locus">Mesil_1418</name>
</gene>
<proteinExistence type="predicted"/>
<dbReference type="OrthoDB" id="24438at2"/>
<feature type="transmembrane region" description="Helical" evidence="1">
    <location>
        <begin position="448"/>
        <end position="468"/>
    </location>
</feature>
<feature type="transmembrane region" description="Helical" evidence="1">
    <location>
        <begin position="188"/>
        <end position="207"/>
    </location>
</feature>
<dbReference type="Pfam" id="PF16949">
    <property type="entry name" value="ABC_tran_2"/>
    <property type="match status" value="1"/>
</dbReference>
<feature type="transmembrane region" description="Helical" evidence="1">
    <location>
        <begin position="371"/>
        <end position="392"/>
    </location>
</feature>
<evidence type="ECO:0000313" key="3">
    <source>
        <dbReference type="Proteomes" id="UP000001916"/>
    </source>
</evidence>
<dbReference type="InterPro" id="IPR031599">
    <property type="entry name" value="ABC_tran_2"/>
</dbReference>
<dbReference type="HOGENOM" id="CLU_030091_0_0_0"/>
<dbReference type="RefSeq" id="WP_013157880.1">
    <property type="nucleotide sequence ID" value="NC_014212.1"/>
</dbReference>
<keyword evidence="3" id="KW-1185">Reference proteome</keyword>
<feature type="transmembrane region" description="Helical" evidence="1">
    <location>
        <begin position="152"/>
        <end position="176"/>
    </location>
</feature>
<keyword evidence="1" id="KW-0472">Membrane</keyword>
<feature type="transmembrane region" description="Helical" evidence="1">
    <location>
        <begin position="118"/>
        <end position="140"/>
    </location>
</feature>
<dbReference type="EMBL" id="CP002042">
    <property type="protein sequence ID" value="ADH63311.1"/>
    <property type="molecule type" value="Genomic_DNA"/>
</dbReference>
<evidence type="ECO:0000256" key="1">
    <source>
        <dbReference type="SAM" id="Phobius"/>
    </source>
</evidence>
<dbReference type="Proteomes" id="UP000001916">
    <property type="component" value="Chromosome"/>
</dbReference>
<dbReference type="AlphaFoldDB" id="D7BEV8"/>
<feature type="transmembrane region" description="Helical" evidence="1">
    <location>
        <begin position="259"/>
        <end position="281"/>
    </location>
</feature>
<sequence>MLILRYRILWNSLRQSPGTALVGFFLALGLGYLVWSGTGWFLAYLEGTLRSNPVTALVARFQFQVIAERMLGSLLLVLSSSVILSALPNAVAVLFASEDLPLQLALPQPARRVFLFKVGEVFATTALIPTLFVLPILLAFGQHFGAPPLYLVGAPLVAVALFAFPVVVGVALALPLVRYAPAGRAKEWAAAIGAVLGGLLILLLRVLRPEVLLRTNFADPAELDRFLQSFRDVAAPFLPSALAQDALMGLIQGRLEGEFWGLVGLSLLLLAVAGGVAGYAYQQGWVRALEGTVRERGMVRPGFFDRLAGIHLAWALWVRDLRLFFRDANQAAQLILVGVLVLLYTSSLQFIPLPDDNPLLQERIKTVIGFLHLAFQGFVISGVGVRLAYPLYSLEGQGYWMVQTAPVSRAAILLTRFGLALFFLLPLGVLLGYFSPQVIDLRGGLTEISVLLGIAAAIAAAGLGVGLGTAFPRFDAANPAEIPIGTGGLLYMGLALLHSAGLVILAARPVYLSFTQPGLNYLGSPEGGLWLGLLLAFTLLPAGLALLYGYRRMGRSA</sequence>
<dbReference type="KEGG" id="msv:Mesil_1418"/>
<keyword evidence="1" id="KW-1133">Transmembrane helix</keyword>